<keyword evidence="1" id="KW-1133">Transmembrane helix</keyword>
<sequence length="301" mass="34516">MIPGSWDLAPSFAPCPPGSLLLPLPLPSTHALSHTLCLKYIKSFKKDMIYQPDANTYREISNINKNVSCWPMINTTWNFPDHKRALPWAEGSAKLLSYPGCPANSKINDKKALWGTAKPNNMGYTKDGKVNQKALLCWEQKNHTCDTSCNSIRSLAHSGTQWLCGTYLWPWLTPGWIEHCTLGYPWWMWSVFHLYDNLLTIFMPKMGIENRIRHVEGLMNNTRQAFNDTILGFSLLTSEQIWMVMVEKNFLLVIIIIMLGALFCSRGYNFCIFCITIFDKLAEWVLSRKHPSPMMKSHAHL</sequence>
<feature type="transmembrane region" description="Helical" evidence="1">
    <location>
        <begin position="250"/>
        <end position="278"/>
    </location>
</feature>
<protein>
    <submittedName>
        <fullName evidence="2">(raccoon dog) hypothetical protein</fullName>
    </submittedName>
</protein>
<keyword evidence="1" id="KW-0472">Membrane</keyword>
<accession>A0A811YWT5</accession>
<organism evidence="2 3">
    <name type="scientific">Nyctereutes procyonoides</name>
    <name type="common">Raccoon dog</name>
    <name type="synonym">Canis procyonoides</name>
    <dbReference type="NCBI Taxonomy" id="34880"/>
    <lineage>
        <taxon>Eukaryota</taxon>
        <taxon>Metazoa</taxon>
        <taxon>Chordata</taxon>
        <taxon>Craniata</taxon>
        <taxon>Vertebrata</taxon>
        <taxon>Euteleostomi</taxon>
        <taxon>Mammalia</taxon>
        <taxon>Eutheria</taxon>
        <taxon>Laurasiatheria</taxon>
        <taxon>Carnivora</taxon>
        <taxon>Caniformia</taxon>
        <taxon>Canidae</taxon>
        <taxon>Nyctereutes</taxon>
    </lineage>
</organism>
<keyword evidence="3" id="KW-1185">Reference proteome</keyword>
<keyword evidence="1" id="KW-0812">Transmembrane</keyword>
<evidence type="ECO:0000256" key="1">
    <source>
        <dbReference type="SAM" id="Phobius"/>
    </source>
</evidence>
<evidence type="ECO:0000313" key="2">
    <source>
        <dbReference type="EMBL" id="CAD7682143.1"/>
    </source>
</evidence>
<dbReference type="Proteomes" id="UP000645828">
    <property type="component" value="Unassembled WGS sequence"/>
</dbReference>
<gene>
    <name evidence="2" type="ORF">NYPRO_LOCUS14935</name>
</gene>
<comment type="caution">
    <text evidence="2">The sequence shown here is derived from an EMBL/GenBank/DDBJ whole genome shotgun (WGS) entry which is preliminary data.</text>
</comment>
<name>A0A811YWT5_NYCPR</name>
<dbReference type="AlphaFoldDB" id="A0A811YWT5"/>
<dbReference type="EMBL" id="CAJHUB010000754">
    <property type="protein sequence ID" value="CAD7682143.1"/>
    <property type="molecule type" value="Genomic_DNA"/>
</dbReference>
<reference evidence="2" key="1">
    <citation type="submission" date="2020-12" db="EMBL/GenBank/DDBJ databases">
        <authorList>
            <consortium name="Molecular Ecology Group"/>
        </authorList>
    </citation>
    <scope>NUCLEOTIDE SEQUENCE</scope>
    <source>
        <strain evidence="2">TBG_1078</strain>
    </source>
</reference>
<proteinExistence type="predicted"/>
<evidence type="ECO:0000313" key="3">
    <source>
        <dbReference type="Proteomes" id="UP000645828"/>
    </source>
</evidence>